<evidence type="ECO:0008006" key="3">
    <source>
        <dbReference type="Google" id="ProtNLM"/>
    </source>
</evidence>
<sequence>MELMTAIACGWIKRLVGAGGDVSALLGEMNCVSLRPGLSLVEKAVALYWDRSERARAVEFVRNMLRRGSVGVGADYDGQTGGPVGYLAWKMMVIN</sequence>
<dbReference type="PANTHER" id="PTHR47880:SF1">
    <property type="entry name" value="OS05G0353300 PROTEIN"/>
    <property type="match status" value="1"/>
</dbReference>
<protein>
    <recommendedName>
        <fullName evidence="3">Pentatricopeptide repeat-containing protein</fullName>
    </recommendedName>
</protein>
<comment type="caution">
    <text evidence="1">The sequence shown here is derived from an EMBL/GenBank/DDBJ whole genome shotgun (WGS) entry which is preliminary data.</text>
</comment>
<dbReference type="Proteomes" id="UP001231189">
    <property type="component" value="Unassembled WGS sequence"/>
</dbReference>
<evidence type="ECO:0000313" key="1">
    <source>
        <dbReference type="EMBL" id="KAK1697959.1"/>
    </source>
</evidence>
<accession>A0AAD8U543</accession>
<gene>
    <name evidence="1" type="ORF">QYE76_014656</name>
</gene>
<dbReference type="EMBL" id="JAUUTY010000001">
    <property type="protein sequence ID" value="KAK1697959.1"/>
    <property type="molecule type" value="Genomic_DNA"/>
</dbReference>
<dbReference type="PANTHER" id="PTHR47880">
    <property type="entry name" value="OS05G0353300 PROTEIN"/>
    <property type="match status" value="1"/>
</dbReference>
<name>A0AAD8U543_LOLMU</name>
<keyword evidence="2" id="KW-1185">Reference proteome</keyword>
<organism evidence="1 2">
    <name type="scientific">Lolium multiflorum</name>
    <name type="common">Italian ryegrass</name>
    <name type="synonym">Lolium perenne subsp. multiflorum</name>
    <dbReference type="NCBI Taxonomy" id="4521"/>
    <lineage>
        <taxon>Eukaryota</taxon>
        <taxon>Viridiplantae</taxon>
        <taxon>Streptophyta</taxon>
        <taxon>Embryophyta</taxon>
        <taxon>Tracheophyta</taxon>
        <taxon>Spermatophyta</taxon>
        <taxon>Magnoliopsida</taxon>
        <taxon>Liliopsida</taxon>
        <taxon>Poales</taxon>
        <taxon>Poaceae</taxon>
        <taxon>BOP clade</taxon>
        <taxon>Pooideae</taxon>
        <taxon>Poodae</taxon>
        <taxon>Poeae</taxon>
        <taxon>Poeae Chloroplast Group 2 (Poeae type)</taxon>
        <taxon>Loliodinae</taxon>
        <taxon>Loliinae</taxon>
        <taxon>Lolium</taxon>
    </lineage>
</organism>
<dbReference type="AlphaFoldDB" id="A0AAD8U543"/>
<proteinExistence type="predicted"/>
<reference evidence="1" key="1">
    <citation type="submission" date="2023-07" db="EMBL/GenBank/DDBJ databases">
        <title>A chromosome-level genome assembly of Lolium multiflorum.</title>
        <authorList>
            <person name="Chen Y."/>
            <person name="Copetti D."/>
            <person name="Kolliker R."/>
            <person name="Studer B."/>
        </authorList>
    </citation>
    <scope>NUCLEOTIDE SEQUENCE</scope>
    <source>
        <strain evidence="1">02402/16</strain>
        <tissue evidence="1">Leaf</tissue>
    </source>
</reference>
<evidence type="ECO:0000313" key="2">
    <source>
        <dbReference type="Proteomes" id="UP001231189"/>
    </source>
</evidence>